<feature type="region of interest" description="Disordered" evidence="8">
    <location>
        <begin position="42"/>
        <end position="61"/>
    </location>
</feature>
<feature type="compositionally biased region" description="Polar residues" evidence="8">
    <location>
        <begin position="1403"/>
        <end position="1412"/>
    </location>
</feature>
<dbReference type="InterPro" id="IPR036871">
    <property type="entry name" value="PX_dom_sf"/>
</dbReference>
<gene>
    <name evidence="11" type="ORF">DACRYDRAFT_70541</name>
</gene>
<dbReference type="InterPro" id="IPR001736">
    <property type="entry name" value="PLipase_D/transphosphatidylase"/>
</dbReference>
<keyword evidence="6" id="KW-0443">Lipid metabolism</keyword>
<dbReference type="PROSITE" id="PS50195">
    <property type="entry name" value="PX"/>
    <property type="match status" value="1"/>
</dbReference>
<proteinExistence type="inferred from homology"/>
<dbReference type="Gene3D" id="3.30.870.10">
    <property type="entry name" value="Endonuclease Chain A"/>
    <property type="match status" value="2"/>
</dbReference>
<evidence type="ECO:0000256" key="3">
    <source>
        <dbReference type="ARBA" id="ARBA00022737"/>
    </source>
</evidence>
<feature type="compositionally biased region" description="Basic residues" evidence="8">
    <location>
        <begin position="119"/>
        <end position="133"/>
    </location>
</feature>
<sequence>MDQERPMQGFLEEVDHGHEADIEGEGSKGRPLRSVPNEYTQLRSTGTKGAGGSRLTQQNGHQLARYHSLPEIQITREAQSQPEVQKHGYSAGASRPHGKSRQSRWQVLRSMLLAPDTGKRHHPLLPSGARHKGPTSAAGEEINIQDELLSGPLAGLMLRMYFERDQQDQRRVPVFLHHLKIRVSDSLHPLHNTHAVFRIECEYANGASRWVIYRELRDFISLHTHYRVANAVAWGNRVELPEFPRTSLPYFTWLRKEGREKGYEVTRADFARLQREALENYLIGLIRTTMFHAEANRLCRFFEISTLSVSLAQRGGVQGKAGILRVVGGHTSRKAKGHHFINWKTSHDPKWWLVRDSYMVAVDSIADIDIYDVFLFDADFTIERPKRVYRQGLSFLHLTRQSSHFEDELEDSDAHRHTDGESDETDLPQTRPRRKLFAKLLKSHGNGKEPHKDGASNGEEHPAESTNHHHLDVHDDLTLDPSMKKDPRMVTQQEKKKKAVSQHTFYLQNTQRRLKVVARNERQMHQWIASIERMAARCVWQGKNRFESFAPIRLNAAAQWLVDGRDYFWNLSRALLLAKERIYIQDWWLSPELYMRRPNKEHYRLDQILRKKAREGVKIYVIIYQEVSSRTTPTDSNYTKQRLMGLHPNILVQRSPSHFATGNFYWAHHEKLCVIDEAIAFMGGLDICFGRWDTSQHIMIDQGMPGGHGDNSQVWPGKDYNNGRVADFFGLNKPFEDMHDRSSVPRMPWHDVGVQIVGQPARDICRHFVERWNWLLRVKAHTRVMPFLLPPPDFHLDELDAQGLTGTCEVQICRSCGPWSMGSQNKIELSIQNAYLKAIQMSEHFIYIENQFFVTSTTVDDVKIENKIGDALVSRIIQAHQEGKPWRACIMIPLLPGFAFPIDHSDASSLRIILECQYRTISRGPDSIFARLRQEGIDPDNYIHFFSLRGWGKFDSGMLTTEQVYIHGKLMLVDDRIALIGSANINERSQRGDRDSELLAVIRDTDMIDGRMAGKPYRVGRFVHTLRVRLMREHLGIDVDAIYDDDLMANAPVRPADEIPKCEPVQEQQEKPEDGARLHDDPSGIERGHEHYIDSVLGLNENTSRLGVNASTKIQSKLGFKSEGKDAVAEVNTVQPGGHPSEQNCPVQRGPAIPAVSTITETGIAQRFPESAEHDDAHIKTVAEIPPSSSNGLLGSAKKDGAHDIEGARRSHVPVPDRDARPISDAMIPRQRSLPLSARQSLRKHLDAKTGAYTWNVSVDAPFVDPDGFTDPVCSEFFEDVWLATAVHNTEIYRKVFRCVPDDHVLTWKQYKEYCAWQERLDRQSKGGEAEDSIAVMPSEDGVDVELQAERAGSVAHSGEPDNGGVNIQSQQPDNIPLSPTNTISTETHEDSEIATKIDDTSSPHAHTTSAQGEKRPSRPDEPFEQWERDEMEGLLKRVKGHLVLYPTRFLEGEDMANNFLFTSDRVFPLPIFD</sequence>
<feature type="domain" description="PX" evidence="10">
    <location>
        <begin position="175"/>
        <end position="309"/>
    </location>
</feature>
<dbReference type="OrthoDB" id="14911at2759"/>
<evidence type="ECO:0000256" key="4">
    <source>
        <dbReference type="ARBA" id="ARBA00022801"/>
    </source>
</evidence>
<feature type="domain" description="PLD phosphodiesterase" evidence="9">
    <location>
        <begin position="664"/>
        <end position="691"/>
    </location>
</feature>
<dbReference type="InterPro" id="IPR001683">
    <property type="entry name" value="PX_dom"/>
</dbReference>
<dbReference type="GO" id="GO:0035091">
    <property type="term" value="F:phosphatidylinositol binding"/>
    <property type="evidence" value="ECO:0007669"/>
    <property type="project" value="InterPro"/>
</dbReference>
<evidence type="ECO:0000259" key="10">
    <source>
        <dbReference type="PROSITE" id="PS50195"/>
    </source>
</evidence>
<dbReference type="CDD" id="cd09138">
    <property type="entry name" value="PLDc_vPLD1_2_yPLD_like_1"/>
    <property type="match status" value="1"/>
</dbReference>
<name>M5FPQ5_DACPD</name>
<feature type="domain" description="PLD phosphodiesterase" evidence="9">
    <location>
        <begin position="962"/>
        <end position="989"/>
    </location>
</feature>
<dbReference type="RefSeq" id="XP_040625603.1">
    <property type="nucleotide sequence ID" value="XM_040775923.1"/>
</dbReference>
<evidence type="ECO:0000259" key="9">
    <source>
        <dbReference type="PROSITE" id="PS50035"/>
    </source>
</evidence>
<feature type="region of interest" description="Disordered" evidence="8">
    <location>
        <begin position="79"/>
        <end position="101"/>
    </location>
</feature>
<dbReference type="SMART" id="SM00312">
    <property type="entry name" value="PX"/>
    <property type="match status" value="1"/>
</dbReference>
<dbReference type="Gene3D" id="3.30.1520.10">
    <property type="entry name" value="Phox-like domain"/>
    <property type="match status" value="1"/>
</dbReference>
<dbReference type="CDD" id="cd06093">
    <property type="entry name" value="PX_domain"/>
    <property type="match status" value="1"/>
</dbReference>
<dbReference type="OMA" id="QMLQWIA"/>
<dbReference type="SUPFAM" id="SSF56024">
    <property type="entry name" value="Phospholipase D/nuclease"/>
    <property type="match status" value="2"/>
</dbReference>
<dbReference type="EC" id="3.1.4.4" evidence="7"/>
<feature type="region of interest" description="Disordered" evidence="8">
    <location>
        <begin position="117"/>
        <end position="138"/>
    </location>
</feature>
<dbReference type="FunFam" id="3.30.870.10:FF:000011">
    <property type="entry name" value="Phospholipase"/>
    <property type="match status" value="1"/>
</dbReference>
<dbReference type="GO" id="GO:0004630">
    <property type="term" value="F:phospholipase D activity"/>
    <property type="evidence" value="ECO:0007669"/>
    <property type="project" value="UniProtKB-UniRule"/>
</dbReference>
<evidence type="ECO:0000256" key="1">
    <source>
        <dbReference type="ARBA" id="ARBA00000798"/>
    </source>
</evidence>
<feature type="compositionally biased region" description="Basic and acidic residues" evidence="8">
    <location>
        <begin position="13"/>
        <end position="28"/>
    </location>
</feature>
<feature type="region of interest" description="Disordered" evidence="8">
    <location>
        <begin position="1351"/>
        <end position="1423"/>
    </location>
</feature>
<dbReference type="GO" id="GO:0009395">
    <property type="term" value="P:phospholipid catabolic process"/>
    <property type="evidence" value="ECO:0007669"/>
    <property type="project" value="TreeGrafter"/>
</dbReference>
<dbReference type="PANTHER" id="PTHR18896">
    <property type="entry name" value="PHOSPHOLIPASE D"/>
    <property type="match status" value="1"/>
</dbReference>
<dbReference type="SMART" id="SM00155">
    <property type="entry name" value="PLDc"/>
    <property type="match status" value="2"/>
</dbReference>
<comment type="catalytic activity">
    <reaction evidence="1 7">
        <text>a 1,2-diacyl-sn-glycero-3-phosphocholine + H2O = a 1,2-diacyl-sn-glycero-3-phosphate + choline + H(+)</text>
        <dbReference type="Rhea" id="RHEA:14445"/>
        <dbReference type="ChEBI" id="CHEBI:15354"/>
        <dbReference type="ChEBI" id="CHEBI:15377"/>
        <dbReference type="ChEBI" id="CHEBI:15378"/>
        <dbReference type="ChEBI" id="CHEBI:57643"/>
        <dbReference type="ChEBI" id="CHEBI:58608"/>
        <dbReference type="EC" id="3.1.4.4"/>
    </reaction>
</comment>
<keyword evidence="3" id="KW-0677">Repeat</keyword>
<keyword evidence="4 7" id="KW-0378">Hydrolase</keyword>
<keyword evidence="12" id="KW-1185">Reference proteome</keyword>
<dbReference type="Proteomes" id="UP000030653">
    <property type="component" value="Unassembled WGS sequence"/>
</dbReference>
<dbReference type="GO" id="GO:0035556">
    <property type="term" value="P:intracellular signal transduction"/>
    <property type="evidence" value="ECO:0007669"/>
    <property type="project" value="InterPro"/>
</dbReference>
<dbReference type="InterPro" id="IPR015679">
    <property type="entry name" value="PLipase_D_fam"/>
</dbReference>
<evidence type="ECO:0000256" key="5">
    <source>
        <dbReference type="ARBA" id="ARBA00022963"/>
    </source>
</evidence>
<dbReference type="EMBL" id="JH795872">
    <property type="protein sequence ID" value="EJT98705.1"/>
    <property type="molecule type" value="Genomic_DNA"/>
</dbReference>
<feature type="compositionally biased region" description="Basic and acidic residues" evidence="8">
    <location>
        <begin position="1387"/>
        <end position="1402"/>
    </location>
</feature>
<evidence type="ECO:0000256" key="2">
    <source>
        <dbReference type="ARBA" id="ARBA00008664"/>
    </source>
</evidence>
<dbReference type="Pfam" id="PF00614">
    <property type="entry name" value="PLDc"/>
    <property type="match status" value="1"/>
</dbReference>
<feature type="region of interest" description="Disordered" evidence="8">
    <location>
        <begin position="1058"/>
        <end position="1087"/>
    </location>
</feature>
<feature type="compositionally biased region" description="Polar residues" evidence="8">
    <location>
        <begin position="1366"/>
        <end position="1386"/>
    </location>
</feature>
<evidence type="ECO:0000256" key="6">
    <source>
        <dbReference type="ARBA" id="ARBA00023098"/>
    </source>
</evidence>
<accession>M5FPQ5</accession>
<dbReference type="PANTHER" id="PTHR18896:SF76">
    <property type="entry name" value="PHOSPHOLIPASE"/>
    <property type="match status" value="1"/>
</dbReference>
<comment type="similarity">
    <text evidence="2 7">Belongs to the phospholipase D family.</text>
</comment>
<feature type="region of interest" description="Disordered" evidence="8">
    <location>
        <begin position="407"/>
        <end position="484"/>
    </location>
</feature>
<dbReference type="PROSITE" id="PS50035">
    <property type="entry name" value="PLD"/>
    <property type="match status" value="2"/>
</dbReference>
<evidence type="ECO:0000256" key="7">
    <source>
        <dbReference type="PIRNR" id="PIRNR009376"/>
    </source>
</evidence>
<dbReference type="SUPFAM" id="SSF64268">
    <property type="entry name" value="PX domain"/>
    <property type="match status" value="1"/>
</dbReference>
<feature type="compositionally biased region" description="Basic and acidic residues" evidence="8">
    <location>
        <begin position="446"/>
        <end position="484"/>
    </location>
</feature>
<evidence type="ECO:0000313" key="12">
    <source>
        <dbReference type="Proteomes" id="UP000030653"/>
    </source>
</evidence>
<feature type="region of interest" description="Disordered" evidence="8">
    <location>
        <begin position="1"/>
        <end position="37"/>
    </location>
</feature>
<dbReference type="GO" id="GO:0006654">
    <property type="term" value="P:phosphatidic acid biosynthetic process"/>
    <property type="evidence" value="ECO:0007669"/>
    <property type="project" value="InterPro"/>
</dbReference>
<protein>
    <recommendedName>
        <fullName evidence="7">Phospholipase</fullName>
        <ecNumber evidence="7">3.1.4.4</ecNumber>
    </recommendedName>
</protein>
<evidence type="ECO:0000313" key="11">
    <source>
        <dbReference type="EMBL" id="EJT98705.1"/>
    </source>
</evidence>
<keyword evidence="5 7" id="KW-0442">Lipid degradation</keyword>
<dbReference type="PIRSF" id="PIRSF009376">
    <property type="entry name" value="Phospholipase_D_euk"/>
    <property type="match status" value="1"/>
</dbReference>
<dbReference type="CDD" id="cd09141">
    <property type="entry name" value="PLDc_vPLD1_2_yPLD_like_2"/>
    <property type="match status" value="1"/>
</dbReference>
<evidence type="ECO:0000256" key="8">
    <source>
        <dbReference type="SAM" id="MobiDB-lite"/>
    </source>
</evidence>
<dbReference type="GeneID" id="63690985"/>
<reference evidence="11 12" key="1">
    <citation type="journal article" date="2012" name="Science">
        <title>The Paleozoic origin of enzymatic lignin decomposition reconstructed from 31 fungal genomes.</title>
        <authorList>
            <person name="Floudas D."/>
            <person name="Binder M."/>
            <person name="Riley R."/>
            <person name="Barry K."/>
            <person name="Blanchette R.A."/>
            <person name="Henrissat B."/>
            <person name="Martinez A.T."/>
            <person name="Otillar R."/>
            <person name="Spatafora J.W."/>
            <person name="Yadav J.S."/>
            <person name="Aerts A."/>
            <person name="Benoit I."/>
            <person name="Boyd A."/>
            <person name="Carlson A."/>
            <person name="Copeland A."/>
            <person name="Coutinho P.M."/>
            <person name="de Vries R.P."/>
            <person name="Ferreira P."/>
            <person name="Findley K."/>
            <person name="Foster B."/>
            <person name="Gaskell J."/>
            <person name="Glotzer D."/>
            <person name="Gorecki P."/>
            <person name="Heitman J."/>
            <person name="Hesse C."/>
            <person name="Hori C."/>
            <person name="Igarashi K."/>
            <person name="Jurgens J.A."/>
            <person name="Kallen N."/>
            <person name="Kersten P."/>
            <person name="Kohler A."/>
            <person name="Kuees U."/>
            <person name="Kumar T.K.A."/>
            <person name="Kuo A."/>
            <person name="LaButti K."/>
            <person name="Larrondo L.F."/>
            <person name="Lindquist E."/>
            <person name="Ling A."/>
            <person name="Lombard V."/>
            <person name="Lucas S."/>
            <person name="Lundell T."/>
            <person name="Martin R."/>
            <person name="McLaughlin D.J."/>
            <person name="Morgenstern I."/>
            <person name="Morin E."/>
            <person name="Murat C."/>
            <person name="Nagy L.G."/>
            <person name="Nolan M."/>
            <person name="Ohm R.A."/>
            <person name="Patyshakuliyeva A."/>
            <person name="Rokas A."/>
            <person name="Ruiz-Duenas F.J."/>
            <person name="Sabat G."/>
            <person name="Salamov A."/>
            <person name="Samejima M."/>
            <person name="Schmutz J."/>
            <person name="Slot J.C."/>
            <person name="St John F."/>
            <person name="Stenlid J."/>
            <person name="Sun H."/>
            <person name="Sun S."/>
            <person name="Syed K."/>
            <person name="Tsang A."/>
            <person name="Wiebenga A."/>
            <person name="Young D."/>
            <person name="Pisabarro A."/>
            <person name="Eastwood D.C."/>
            <person name="Martin F."/>
            <person name="Cullen D."/>
            <person name="Grigoriev I.V."/>
            <person name="Hibbett D.S."/>
        </authorList>
    </citation>
    <scope>NUCLEOTIDE SEQUENCE [LARGE SCALE GENOMIC DNA]</scope>
    <source>
        <strain evidence="11 12">DJM-731 SS1</strain>
    </source>
</reference>
<organism evidence="11 12">
    <name type="scientific">Dacryopinax primogenitus (strain DJM 731)</name>
    <name type="common">Brown rot fungus</name>
    <dbReference type="NCBI Taxonomy" id="1858805"/>
    <lineage>
        <taxon>Eukaryota</taxon>
        <taxon>Fungi</taxon>
        <taxon>Dikarya</taxon>
        <taxon>Basidiomycota</taxon>
        <taxon>Agaricomycotina</taxon>
        <taxon>Dacrymycetes</taxon>
        <taxon>Dacrymycetales</taxon>
        <taxon>Dacrymycetaceae</taxon>
        <taxon>Dacryopinax</taxon>
    </lineage>
</organism>
<dbReference type="STRING" id="1858805.M5FPQ5"/>
<dbReference type="HOGENOM" id="CLU_000690_3_2_1"/>
<dbReference type="InterPro" id="IPR016555">
    <property type="entry name" value="PLipase_D_euk"/>
</dbReference>
<feature type="compositionally biased region" description="Basic and acidic residues" evidence="8">
    <location>
        <begin position="1068"/>
        <end position="1087"/>
    </location>
</feature>
<feature type="compositionally biased region" description="Basic and acidic residues" evidence="8">
    <location>
        <begin position="1413"/>
        <end position="1423"/>
    </location>
</feature>